<feature type="transmembrane region" description="Helical" evidence="1">
    <location>
        <begin position="269"/>
        <end position="286"/>
    </location>
</feature>
<name>A0A6C0IKE0_9ZZZZ</name>
<keyword evidence="1" id="KW-1133">Transmembrane helix</keyword>
<reference evidence="3" key="1">
    <citation type="journal article" date="2020" name="Nature">
        <title>Giant virus diversity and host interactions through global metagenomics.</title>
        <authorList>
            <person name="Schulz F."/>
            <person name="Roux S."/>
            <person name="Paez-Espino D."/>
            <person name="Jungbluth S."/>
            <person name="Walsh D.A."/>
            <person name="Denef V.J."/>
            <person name="McMahon K.D."/>
            <person name="Konstantinidis K.T."/>
            <person name="Eloe-Fadrosh E.A."/>
            <person name="Kyrpides N.C."/>
            <person name="Woyke T."/>
        </authorList>
    </citation>
    <scope>NUCLEOTIDE SEQUENCE</scope>
    <source>
        <strain evidence="3">GVMAG-M-3300023184-86</strain>
    </source>
</reference>
<dbReference type="InterPro" id="IPR003609">
    <property type="entry name" value="Pan_app"/>
</dbReference>
<sequence>MSNTTNNENHNQNLNNTGSVILNLENISTEYNNVLTQYNQARSNYINYLNTMTETQDASGNTEDASGNSQYFVLKNTFYGQNYLVNPTKTNNIAGCKNKCSANSSCTGANFVNGSTCLLMKDVNGELSPKQSSNAIVPPEVYYLNTLKKLNQQLIHLNNKLTQQINKGEPIYDKQVQERQKQGEVLDKNYKSLLSERHKIEAQLQEFDDINEAQTNSTLIVNKNYAVYKYLLFVLVIIVLIIMSLPSGVSNQFIGQMGGKIIDNDYKHIIYGFIIFIVVLVIIIYVK</sequence>
<dbReference type="AlphaFoldDB" id="A0A6C0IKE0"/>
<dbReference type="Pfam" id="PF00024">
    <property type="entry name" value="PAN_1"/>
    <property type="match status" value="1"/>
</dbReference>
<evidence type="ECO:0000256" key="1">
    <source>
        <dbReference type="SAM" id="Phobius"/>
    </source>
</evidence>
<evidence type="ECO:0000259" key="2">
    <source>
        <dbReference type="SMART" id="SM00473"/>
    </source>
</evidence>
<evidence type="ECO:0000313" key="3">
    <source>
        <dbReference type="EMBL" id="QHT91983.1"/>
    </source>
</evidence>
<organism evidence="3">
    <name type="scientific">viral metagenome</name>
    <dbReference type="NCBI Taxonomy" id="1070528"/>
    <lineage>
        <taxon>unclassified sequences</taxon>
        <taxon>metagenomes</taxon>
        <taxon>organismal metagenomes</taxon>
    </lineage>
</organism>
<accession>A0A6C0IKE0</accession>
<dbReference type="SMART" id="SM00473">
    <property type="entry name" value="PAN_AP"/>
    <property type="match status" value="1"/>
</dbReference>
<protein>
    <recommendedName>
        <fullName evidence="2">Apple domain-containing protein</fullName>
    </recommendedName>
</protein>
<keyword evidence="1" id="KW-0472">Membrane</keyword>
<dbReference type="EMBL" id="MN740173">
    <property type="protein sequence ID" value="QHT91983.1"/>
    <property type="molecule type" value="Genomic_DNA"/>
</dbReference>
<proteinExistence type="predicted"/>
<feature type="domain" description="Apple" evidence="2">
    <location>
        <begin position="66"/>
        <end position="146"/>
    </location>
</feature>
<feature type="transmembrane region" description="Helical" evidence="1">
    <location>
        <begin position="230"/>
        <end position="249"/>
    </location>
</feature>
<keyword evidence="1" id="KW-0812">Transmembrane</keyword>
<dbReference type="Gene3D" id="3.50.4.10">
    <property type="entry name" value="Hepatocyte Growth Factor"/>
    <property type="match status" value="1"/>
</dbReference>